<sequence>MKAIKVIFYLMILLMIGSCKPFKRNLPIGAWQLVYAKHMAADSVITEFPGNIQGAQIKIWSEKNFFFAGSRKVIPDTVTEDTYGGGTYKLVDNKYQETVLYHFNKLAEHQIFNMILEIKHDTLTQTWPVDQNGKIIRANYYIEKYVRIK</sequence>
<dbReference type="OrthoDB" id="1123137at2"/>
<evidence type="ECO:0000313" key="1">
    <source>
        <dbReference type="EMBL" id="SHF77916.1"/>
    </source>
</evidence>
<dbReference type="PROSITE" id="PS51257">
    <property type="entry name" value="PROKAR_LIPOPROTEIN"/>
    <property type="match status" value="1"/>
</dbReference>
<dbReference type="EMBL" id="FQTV01000013">
    <property type="protein sequence ID" value="SHF77916.1"/>
    <property type="molecule type" value="Genomic_DNA"/>
</dbReference>
<organism evidence="1 2">
    <name type="scientific">Bacteroides luti</name>
    <dbReference type="NCBI Taxonomy" id="1297750"/>
    <lineage>
        <taxon>Bacteria</taxon>
        <taxon>Pseudomonadati</taxon>
        <taxon>Bacteroidota</taxon>
        <taxon>Bacteroidia</taxon>
        <taxon>Bacteroidales</taxon>
        <taxon>Bacteroidaceae</taxon>
        <taxon>Bacteroides</taxon>
    </lineage>
</organism>
<dbReference type="Proteomes" id="UP000184509">
    <property type="component" value="Unassembled WGS sequence"/>
</dbReference>
<keyword evidence="2" id="KW-1185">Reference proteome</keyword>
<reference evidence="1 2" key="1">
    <citation type="submission" date="2016-11" db="EMBL/GenBank/DDBJ databases">
        <authorList>
            <person name="Jaros S."/>
            <person name="Januszkiewicz K."/>
            <person name="Wedrychowicz H."/>
        </authorList>
    </citation>
    <scope>NUCLEOTIDE SEQUENCE [LARGE SCALE GENOMIC DNA]</scope>
    <source>
        <strain evidence="1 2">DSM 26991</strain>
    </source>
</reference>
<dbReference type="RefSeq" id="WP_073402909.1">
    <property type="nucleotide sequence ID" value="NZ_FQTV01000013.1"/>
</dbReference>
<evidence type="ECO:0008006" key="3">
    <source>
        <dbReference type="Google" id="ProtNLM"/>
    </source>
</evidence>
<name>A0A1M5EFF3_9BACE</name>
<accession>A0A1M5EFF3</accession>
<proteinExistence type="predicted"/>
<dbReference type="AlphaFoldDB" id="A0A1M5EFF3"/>
<evidence type="ECO:0000313" key="2">
    <source>
        <dbReference type="Proteomes" id="UP000184509"/>
    </source>
</evidence>
<gene>
    <name evidence="1" type="ORF">SAMN05444405_113107</name>
</gene>
<protein>
    <recommendedName>
        <fullName evidence="3">Lipocalin-like domain-containing protein</fullName>
    </recommendedName>
</protein>